<protein>
    <submittedName>
        <fullName evidence="1">Uncharacterized protein</fullName>
    </submittedName>
</protein>
<accession>A0A517Y7X6</accession>
<gene>
    <name evidence="1" type="ORF">ETAA8_13930</name>
</gene>
<keyword evidence="2" id="KW-1185">Reference proteome</keyword>
<proteinExistence type="predicted"/>
<sequence>MRRADQRLVHPLDRYYSGKLTEQGISAIFRACWNAISYFKERNYVRSGCVCRLRNFRNYQLFKGQFSGCSTIFSDQELEATKQYCGFPQSEWRTPQPQMLSGIADSGD</sequence>
<evidence type="ECO:0000313" key="1">
    <source>
        <dbReference type="EMBL" id="QDU26315.1"/>
    </source>
</evidence>
<dbReference type="EMBL" id="CP036274">
    <property type="protein sequence ID" value="QDU26315.1"/>
    <property type="molecule type" value="Genomic_DNA"/>
</dbReference>
<reference evidence="1 2" key="1">
    <citation type="submission" date="2019-02" db="EMBL/GenBank/DDBJ databases">
        <title>Deep-cultivation of Planctomycetes and their phenomic and genomic characterization uncovers novel biology.</title>
        <authorList>
            <person name="Wiegand S."/>
            <person name="Jogler M."/>
            <person name="Boedeker C."/>
            <person name="Pinto D."/>
            <person name="Vollmers J."/>
            <person name="Rivas-Marin E."/>
            <person name="Kohn T."/>
            <person name="Peeters S.H."/>
            <person name="Heuer A."/>
            <person name="Rast P."/>
            <person name="Oberbeckmann S."/>
            <person name="Bunk B."/>
            <person name="Jeske O."/>
            <person name="Meyerdierks A."/>
            <person name="Storesund J.E."/>
            <person name="Kallscheuer N."/>
            <person name="Luecker S."/>
            <person name="Lage O.M."/>
            <person name="Pohl T."/>
            <person name="Merkel B.J."/>
            <person name="Hornburger P."/>
            <person name="Mueller R.-W."/>
            <person name="Bruemmer F."/>
            <person name="Labrenz M."/>
            <person name="Spormann A.M."/>
            <person name="Op den Camp H."/>
            <person name="Overmann J."/>
            <person name="Amann R."/>
            <person name="Jetten M.S.M."/>
            <person name="Mascher T."/>
            <person name="Medema M.H."/>
            <person name="Devos D.P."/>
            <person name="Kaster A.-K."/>
            <person name="Ovreas L."/>
            <person name="Rohde M."/>
            <person name="Galperin M.Y."/>
            <person name="Jogler C."/>
        </authorList>
    </citation>
    <scope>NUCLEOTIDE SEQUENCE [LARGE SCALE GENOMIC DNA]</scope>
    <source>
        <strain evidence="1 2">ETA_A8</strain>
    </source>
</reference>
<evidence type="ECO:0000313" key="2">
    <source>
        <dbReference type="Proteomes" id="UP000315017"/>
    </source>
</evidence>
<dbReference type="Proteomes" id="UP000315017">
    <property type="component" value="Chromosome"/>
</dbReference>
<name>A0A517Y7X6_9BACT</name>
<dbReference type="KEGG" id="aagg:ETAA8_13930"/>
<dbReference type="AlphaFoldDB" id="A0A517Y7X6"/>
<organism evidence="1 2">
    <name type="scientific">Anatilimnocola aggregata</name>
    <dbReference type="NCBI Taxonomy" id="2528021"/>
    <lineage>
        <taxon>Bacteria</taxon>
        <taxon>Pseudomonadati</taxon>
        <taxon>Planctomycetota</taxon>
        <taxon>Planctomycetia</taxon>
        <taxon>Pirellulales</taxon>
        <taxon>Pirellulaceae</taxon>
        <taxon>Anatilimnocola</taxon>
    </lineage>
</organism>